<keyword evidence="4" id="KW-1185">Reference proteome</keyword>
<feature type="compositionally biased region" description="Polar residues" evidence="1">
    <location>
        <begin position="60"/>
        <end position="78"/>
    </location>
</feature>
<dbReference type="KEGG" id="abac:LuPra_01634"/>
<dbReference type="RefSeq" id="WP_110170281.1">
    <property type="nucleotide sequence ID" value="NZ_CP015136.1"/>
</dbReference>
<dbReference type="InterPro" id="IPR009078">
    <property type="entry name" value="Ferritin-like_SF"/>
</dbReference>
<dbReference type="Proteomes" id="UP000076079">
    <property type="component" value="Chromosome"/>
</dbReference>
<evidence type="ECO:0000256" key="2">
    <source>
        <dbReference type="SAM" id="SignalP"/>
    </source>
</evidence>
<dbReference type="InterPro" id="IPR012347">
    <property type="entry name" value="Ferritin-like"/>
</dbReference>
<evidence type="ECO:0000313" key="4">
    <source>
        <dbReference type="Proteomes" id="UP000076079"/>
    </source>
</evidence>
<dbReference type="STRING" id="1855912.LuPra_01634"/>
<dbReference type="AlphaFoldDB" id="A0A143PKW5"/>
<proteinExistence type="predicted"/>
<dbReference type="OrthoDB" id="9795056at2"/>
<evidence type="ECO:0000313" key="3">
    <source>
        <dbReference type="EMBL" id="AMY08434.1"/>
    </source>
</evidence>
<keyword evidence="2" id="KW-0732">Signal</keyword>
<accession>A0A143PKW5</accession>
<feature type="chain" id="PRO_5007511553" evidence="2">
    <location>
        <begin position="23"/>
        <end position="78"/>
    </location>
</feature>
<dbReference type="Gene3D" id="1.20.1260.10">
    <property type="match status" value="1"/>
</dbReference>
<gene>
    <name evidence="3" type="ORF">LuPra_01634</name>
</gene>
<reference evidence="4" key="2">
    <citation type="submission" date="2016-04" db="EMBL/GenBank/DDBJ databases">
        <title>First Complete Genome Sequence of a Subdivision 6 Acidobacterium.</title>
        <authorList>
            <person name="Huang S."/>
            <person name="Vieira S."/>
            <person name="Bunk B."/>
            <person name="Riedel T."/>
            <person name="Sproeer C."/>
            <person name="Overmann J."/>
        </authorList>
    </citation>
    <scope>NUCLEOTIDE SEQUENCE [LARGE SCALE GENOMIC DNA]</scope>
    <source>
        <strain evidence="4">DSM 100886 HEG_-6_39</strain>
    </source>
</reference>
<dbReference type="InterPro" id="IPR010287">
    <property type="entry name" value="DUF892_YciF-like"/>
</dbReference>
<dbReference type="EMBL" id="CP015136">
    <property type="protein sequence ID" value="AMY08434.1"/>
    <property type="molecule type" value="Genomic_DNA"/>
</dbReference>
<organism evidence="3 4">
    <name type="scientific">Luteitalea pratensis</name>
    <dbReference type="NCBI Taxonomy" id="1855912"/>
    <lineage>
        <taxon>Bacteria</taxon>
        <taxon>Pseudomonadati</taxon>
        <taxon>Acidobacteriota</taxon>
        <taxon>Vicinamibacteria</taxon>
        <taxon>Vicinamibacterales</taxon>
        <taxon>Vicinamibacteraceae</taxon>
        <taxon>Luteitalea</taxon>
    </lineage>
</organism>
<feature type="region of interest" description="Disordered" evidence="1">
    <location>
        <begin position="54"/>
        <end position="78"/>
    </location>
</feature>
<dbReference type="SUPFAM" id="SSF47240">
    <property type="entry name" value="Ferritin-like"/>
    <property type="match status" value="1"/>
</dbReference>
<feature type="signal peptide" evidence="2">
    <location>
        <begin position="1"/>
        <end position="22"/>
    </location>
</feature>
<sequence length="78" mass="8113" precursor="true">MRSFTSCAIATTLSANCLVAWAQAMGHTEAVGPLQPNLDEETAANRRLTNLAEGGLNDAATPSVQKEDASQPSAPSKK</sequence>
<dbReference type="Pfam" id="PF05974">
    <property type="entry name" value="DUF892"/>
    <property type="match status" value="1"/>
</dbReference>
<name>A0A143PKW5_LUTPR</name>
<evidence type="ECO:0000256" key="1">
    <source>
        <dbReference type="SAM" id="MobiDB-lite"/>
    </source>
</evidence>
<protein>
    <submittedName>
        <fullName evidence="3">Uncharacterized protein</fullName>
    </submittedName>
</protein>
<reference evidence="3 4" key="1">
    <citation type="journal article" date="2016" name="Genome Announc.">
        <title>First Complete Genome Sequence of a Subdivision 6 Acidobacterium Strain.</title>
        <authorList>
            <person name="Huang S."/>
            <person name="Vieira S."/>
            <person name="Bunk B."/>
            <person name="Riedel T."/>
            <person name="Sproer C."/>
            <person name="Overmann J."/>
        </authorList>
    </citation>
    <scope>NUCLEOTIDE SEQUENCE [LARGE SCALE GENOMIC DNA]</scope>
    <source>
        <strain evidence="4">DSM 100886 HEG_-6_39</strain>
    </source>
</reference>